<accession>A0AAV4TPZ4</accession>
<name>A0AAV4TPZ4_CAEEX</name>
<evidence type="ECO:0000313" key="1">
    <source>
        <dbReference type="EMBL" id="GIY47377.1"/>
    </source>
</evidence>
<dbReference type="AlphaFoldDB" id="A0AAV4TPZ4"/>
<dbReference type="EMBL" id="BPLR01011571">
    <property type="protein sequence ID" value="GIY47377.1"/>
    <property type="molecule type" value="Genomic_DNA"/>
</dbReference>
<reference evidence="1 2" key="1">
    <citation type="submission" date="2021-06" db="EMBL/GenBank/DDBJ databases">
        <title>Caerostris extrusa draft genome.</title>
        <authorList>
            <person name="Kono N."/>
            <person name="Arakawa K."/>
        </authorList>
    </citation>
    <scope>NUCLEOTIDE SEQUENCE [LARGE SCALE GENOMIC DNA]</scope>
</reference>
<gene>
    <name evidence="1" type="ORF">CEXT_52661</name>
</gene>
<evidence type="ECO:0000313" key="2">
    <source>
        <dbReference type="Proteomes" id="UP001054945"/>
    </source>
</evidence>
<keyword evidence="2" id="KW-1185">Reference proteome</keyword>
<protein>
    <submittedName>
        <fullName evidence="1">Uncharacterized protein</fullName>
    </submittedName>
</protein>
<organism evidence="1 2">
    <name type="scientific">Caerostris extrusa</name>
    <name type="common">Bark spider</name>
    <name type="synonym">Caerostris bankana</name>
    <dbReference type="NCBI Taxonomy" id="172846"/>
    <lineage>
        <taxon>Eukaryota</taxon>
        <taxon>Metazoa</taxon>
        <taxon>Ecdysozoa</taxon>
        <taxon>Arthropoda</taxon>
        <taxon>Chelicerata</taxon>
        <taxon>Arachnida</taxon>
        <taxon>Araneae</taxon>
        <taxon>Araneomorphae</taxon>
        <taxon>Entelegynae</taxon>
        <taxon>Araneoidea</taxon>
        <taxon>Araneidae</taxon>
        <taxon>Caerostris</taxon>
    </lineage>
</organism>
<sequence length="76" mass="8543">MGKATTYRKRCLKYGGRVITFIRNRVHPKFSGGEWLMSIPSRTTETKVMIPFPGSVSLHLRYPHLGPAASFGKCMS</sequence>
<comment type="caution">
    <text evidence="1">The sequence shown here is derived from an EMBL/GenBank/DDBJ whole genome shotgun (WGS) entry which is preliminary data.</text>
</comment>
<proteinExistence type="predicted"/>
<dbReference type="Proteomes" id="UP001054945">
    <property type="component" value="Unassembled WGS sequence"/>
</dbReference>